<feature type="transmembrane region" description="Helical" evidence="1">
    <location>
        <begin position="12"/>
        <end position="34"/>
    </location>
</feature>
<evidence type="ECO:0000313" key="3">
    <source>
        <dbReference type="Proteomes" id="UP000824056"/>
    </source>
</evidence>
<name>A0A9D2JTC1_9FIRM</name>
<feature type="transmembrane region" description="Helical" evidence="1">
    <location>
        <begin position="114"/>
        <end position="132"/>
    </location>
</feature>
<gene>
    <name evidence="2" type="ORF">H9809_08730</name>
</gene>
<feature type="transmembrane region" description="Helical" evidence="1">
    <location>
        <begin position="74"/>
        <end position="93"/>
    </location>
</feature>
<keyword evidence="1" id="KW-1133">Transmembrane helix</keyword>
<comment type="caution">
    <text evidence="2">The sequence shown here is derived from an EMBL/GenBank/DDBJ whole genome shotgun (WGS) entry which is preliminary data.</text>
</comment>
<evidence type="ECO:0000313" key="2">
    <source>
        <dbReference type="EMBL" id="HIZ65963.1"/>
    </source>
</evidence>
<keyword evidence="1" id="KW-0812">Transmembrane</keyword>
<dbReference type="Pfam" id="PF10825">
    <property type="entry name" value="DUF2752"/>
    <property type="match status" value="1"/>
</dbReference>
<sequence length="141" mass="15908">MKKKERQRQEMGIYVCGLILLGIVAFCLLVSHFLHVDFSLSPCYFHKWTGFYCPGCGGTRAVKELLAGHLRASFIYHPAVPLAGALYLWFMISHTIEILSGGKLRTGMKYSDKYLYIILVLILIQCLVKNLAKLVWGVGIL</sequence>
<accession>A0A9D2JTC1</accession>
<dbReference type="InterPro" id="IPR021215">
    <property type="entry name" value="DUF2752"/>
</dbReference>
<protein>
    <submittedName>
        <fullName evidence="2">DUF2752 domain-containing protein</fullName>
    </submittedName>
</protein>
<dbReference type="Proteomes" id="UP000824056">
    <property type="component" value="Unassembled WGS sequence"/>
</dbReference>
<reference evidence="2" key="2">
    <citation type="submission" date="2021-04" db="EMBL/GenBank/DDBJ databases">
        <authorList>
            <person name="Gilroy R."/>
        </authorList>
    </citation>
    <scope>NUCLEOTIDE SEQUENCE</scope>
    <source>
        <strain evidence="2">1068</strain>
    </source>
</reference>
<proteinExistence type="predicted"/>
<organism evidence="2 3">
    <name type="scientific">Candidatus Blautia pullicola</name>
    <dbReference type="NCBI Taxonomy" id="2838498"/>
    <lineage>
        <taxon>Bacteria</taxon>
        <taxon>Bacillati</taxon>
        <taxon>Bacillota</taxon>
        <taxon>Clostridia</taxon>
        <taxon>Lachnospirales</taxon>
        <taxon>Lachnospiraceae</taxon>
        <taxon>Blautia</taxon>
    </lineage>
</organism>
<reference evidence="2" key="1">
    <citation type="journal article" date="2021" name="PeerJ">
        <title>Extensive microbial diversity within the chicken gut microbiome revealed by metagenomics and culture.</title>
        <authorList>
            <person name="Gilroy R."/>
            <person name="Ravi A."/>
            <person name="Getino M."/>
            <person name="Pursley I."/>
            <person name="Horton D.L."/>
            <person name="Alikhan N.F."/>
            <person name="Baker D."/>
            <person name="Gharbi K."/>
            <person name="Hall N."/>
            <person name="Watson M."/>
            <person name="Adriaenssens E.M."/>
            <person name="Foster-Nyarko E."/>
            <person name="Jarju S."/>
            <person name="Secka A."/>
            <person name="Antonio M."/>
            <person name="Oren A."/>
            <person name="Chaudhuri R.R."/>
            <person name="La Ragione R."/>
            <person name="Hildebrand F."/>
            <person name="Pallen M.J."/>
        </authorList>
    </citation>
    <scope>NUCLEOTIDE SEQUENCE</scope>
    <source>
        <strain evidence="2">1068</strain>
    </source>
</reference>
<keyword evidence="1" id="KW-0472">Membrane</keyword>
<evidence type="ECO:0000256" key="1">
    <source>
        <dbReference type="SAM" id="Phobius"/>
    </source>
</evidence>
<dbReference type="AlphaFoldDB" id="A0A9D2JTC1"/>
<dbReference type="EMBL" id="DXBG01000201">
    <property type="protein sequence ID" value="HIZ65963.1"/>
    <property type="molecule type" value="Genomic_DNA"/>
</dbReference>